<accession>A0A7X6MJ95</accession>
<dbReference type="AlphaFoldDB" id="A0A7X6MJ95"/>
<dbReference type="SUPFAM" id="SSF47413">
    <property type="entry name" value="lambda repressor-like DNA-binding domains"/>
    <property type="match status" value="1"/>
</dbReference>
<feature type="domain" description="HTH cro/C1-type" evidence="1">
    <location>
        <begin position="16"/>
        <end position="69"/>
    </location>
</feature>
<gene>
    <name evidence="2" type="ORF">HGB44_24395</name>
</gene>
<dbReference type="InterPro" id="IPR043917">
    <property type="entry name" value="DUF5753"/>
</dbReference>
<dbReference type="Pfam" id="PF13560">
    <property type="entry name" value="HTH_31"/>
    <property type="match status" value="1"/>
</dbReference>
<dbReference type="Proteomes" id="UP000553209">
    <property type="component" value="Unassembled WGS sequence"/>
</dbReference>
<name>A0A7X6MJ95_9ACTN</name>
<evidence type="ECO:0000313" key="2">
    <source>
        <dbReference type="EMBL" id="NKZ00784.1"/>
    </source>
</evidence>
<dbReference type="CDD" id="cd00093">
    <property type="entry name" value="HTH_XRE"/>
    <property type="match status" value="1"/>
</dbReference>
<dbReference type="Gene3D" id="1.10.260.40">
    <property type="entry name" value="lambda repressor-like DNA-binding domains"/>
    <property type="match status" value="1"/>
</dbReference>
<dbReference type="InterPro" id="IPR001387">
    <property type="entry name" value="Cro/C1-type_HTH"/>
</dbReference>
<proteinExistence type="predicted"/>
<dbReference type="Pfam" id="PF19054">
    <property type="entry name" value="DUF5753"/>
    <property type="match status" value="1"/>
</dbReference>
<evidence type="ECO:0000313" key="3">
    <source>
        <dbReference type="Proteomes" id="UP000553209"/>
    </source>
</evidence>
<dbReference type="EMBL" id="JAAXPG010000027">
    <property type="protein sequence ID" value="NKZ00784.1"/>
    <property type="molecule type" value="Genomic_DNA"/>
</dbReference>
<comment type="caution">
    <text evidence="2">The sequence shown here is derived from an EMBL/GenBank/DDBJ whole genome shotgun (WGS) entry which is preliminary data.</text>
</comment>
<organism evidence="2 3">
    <name type="scientific">Nocardiopsis alborubida</name>
    <dbReference type="NCBI Taxonomy" id="146802"/>
    <lineage>
        <taxon>Bacteria</taxon>
        <taxon>Bacillati</taxon>
        <taxon>Actinomycetota</taxon>
        <taxon>Actinomycetes</taxon>
        <taxon>Streptosporangiales</taxon>
        <taxon>Nocardiopsidaceae</taxon>
        <taxon>Nocardiopsis</taxon>
    </lineage>
</organism>
<dbReference type="RefSeq" id="WP_168444128.1">
    <property type="nucleotide sequence ID" value="NZ_JAAXPG010000027.1"/>
</dbReference>
<protein>
    <submittedName>
        <fullName evidence="2">Helix-turn-helix domain-containing protein</fullName>
    </submittedName>
</protein>
<reference evidence="2 3" key="1">
    <citation type="submission" date="2020-04" db="EMBL/GenBank/DDBJ databases">
        <title>MicrobeNet Type strains.</title>
        <authorList>
            <person name="Nicholson A.C."/>
        </authorList>
    </citation>
    <scope>NUCLEOTIDE SEQUENCE [LARGE SCALE GENOMIC DNA]</scope>
    <source>
        <strain evidence="2 3">ATCC 23612</strain>
    </source>
</reference>
<dbReference type="InterPro" id="IPR010982">
    <property type="entry name" value="Lambda_DNA-bd_dom_sf"/>
</dbReference>
<dbReference type="SMART" id="SM00530">
    <property type="entry name" value="HTH_XRE"/>
    <property type="match status" value="1"/>
</dbReference>
<dbReference type="PROSITE" id="PS50943">
    <property type="entry name" value="HTH_CROC1"/>
    <property type="match status" value="1"/>
</dbReference>
<evidence type="ECO:0000259" key="1">
    <source>
        <dbReference type="PROSITE" id="PS50943"/>
    </source>
</evidence>
<dbReference type="GO" id="GO:0003677">
    <property type="term" value="F:DNA binding"/>
    <property type="evidence" value="ECO:0007669"/>
    <property type="project" value="InterPro"/>
</dbReference>
<sequence length="268" mass="30393">MTDKVHPEWKPFGERLRELRAQARMSQEDIGKVLQHTGSMAGHLERATRKPNRAHARKLDRAFATGGELENLWLEVTQGTGVLPWFRDSLEMERRADAISDYQPILVPGLLQTADYARVLITARQVRKTAEEIEEVVKLRTSRLRTILPTRPKLWSVVEQGVINRVIGDEKVMFEQLQHIIALAEQGTIRFQVIPDDVRHHCGLCAPFRLMSMGGRKAVQMEHTLGGTTFDRAPEVEEMADLFGALQAEALSPRRSLDLLDSTMKGLR</sequence>
<keyword evidence="3" id="KW-1185">Reference proteome</keyword>